<dbReference type="OrthoDB" id="2436378at2759"/>
<sequence length="160" mass="18049">MTRIFEVFLNETPVQKLARKCGKVPMDLPVVLRDNEIAKTTLYAVKEIMTVEDPAIIIKWNFAGFNNVPAVPGFRNGDLNQSKQNIVAHFKEYGGIDVQNLNNVFVFKKNNDLGEAENNLPNWSRHQNDIPDVCVSAVVVHKMTSSGQIDIAPFNYAFNR</sequence>
<accession>A0A8H3QY74</accession>
<name>A0A8H3QY74_9GLOM</name>
<organism evidence="1 2">
    <name type="scientific">Rhizophagus clarus</name>
    <dbReference type="NCBI Taxonomy" id="94130"/>
    <lineage>
        <taxon>Eukaryota</taxon>
        <taxon>Fungi</taxon>
        <taxon>Fungi incertae sedis</taxon>
        <taxon>Mucoromycota</taxon>
        <taxon>Glomeromycotina</taxon>
        <taxon>Glomeromycetes</taxon>
        <taxon>Glomerales</taxon>
        <taxon>Glomeraceae</taxon>
        <taxon>Rhizophagus</taxon>
    </lineage>
</organism>
<dbReference type="Proteomes" id="UP000615446">
    <property type="component" value="Unassembled WGS sequence"/>
</dbReference>
<protein>
    <submittedName>
        <fullName evidence="1">Uncharacterized protein</fullName>
    </submittedName>
</protein>
<evidence type="ECO:0000313" key="1">
    <source>
        <dbReference type="EMBL" id="GES95872.1"/>
    </source>
</evidence>
<proteinExistence type="predicted"/>
<dbReference type="EMBL" id="BLAL01000246">
    <property type="protein sequence ID" value="GES95872.1"/>
    <property type="molecule type" value="Genomic_DNA"/>
</dbReference>
<gene>
    <name evidence="1" type="ORF">RCL2_002253300</name>
</gene>
<dbReference type="AlphaFoldDB" id="A0A8H3QY74"/>
<evidence type="ECO:0000313" key="2">
    <source>
        <dbReference type="Proteomes" id="UP000615446"/>
    </source>
</evidence>
<comment type="caution">
    <text evidence="1">The sequence shown here is derived from an EMBL/GenBank/DDBJ whole genome shotgun (WGS) entry which is preliminary data.</text>
</comment>
<reference evidence="1" key="1">
    <citation type="submission" date="2019-10" db="EMBL/GenBank/DDBJ databases">
        <title>Conservation and host-specific expression of non-tandemly repeated heterogenous ribosome RNA gene in arbuscular mycorrhizal fungi.</title>
        <authorList>
            <person name="Maeda T."/>
            <person name="Kobayashi Y."/>
            <person name="Nakagawa T."/>
            <person name="Ezawa T."/>
            <person name="Yamaguchi K."/>
            <person name="Bino T."/>
            <person name="Nishimoto Y."/>
            <person name="Shigenobu S."/>
            <person name="Kawaguchi M."/>
        </authorList>
    </citation>
    <scope>NUCLEOTIDE SEQUENCE</scope>
    <source>
        <strain evidence="1">HR1</strain>
    </source>
</reference>